<comment type="caution">
    <text evidence="1">The sequence shown here is derived from an EMBL/GenBank/DDBJ whole genome shotgun (WGS) entry which is preliminary data.</text>
</comment>
<proteinExistence type="predicted"/>
<accession>A0AA90ST73</accession>
<evidence type="ECO:0000313" key="2">
    <source>
        <dbReference type="Proteomes" id="UP001178148"/>
    </source>
</evidence>
<dbReference type="AlphaFoldDB" id="A0AA90ST73"/>
<organism evidence="1 2">
    <name type="scientific">Candidatus Endonucleibacter bathymodioli</name>
    <dbReference type="NCBI Taxonomy" id="539814"/>
    <lineage>
        <taxon>Bacteria</taxon>
        <taxon>Pseudomonadati</taxon>
        <taxon>Pseudomonadota</taxon>
        <taxon>Gammaproteobacteria</taxon>
        <taxon>Oceanospirillales</taxon>
        <taxon>Endozoicomonadaceae</taxon>
        <taxon>Candidatus Endonucleibacter</taxon>
    </lineage>
</organism>
<reference evidence="1 2" key="1">
    <citation type="journal article" date="2023" name="bioRxiv">
        <title>An intranuclear bacterial parasite of deep-sea mussels expresses apoptosis inhibitors acquired from its host.</title>
        <authorList>
            <person name="Gonzalez Porras M.A."/>
            <person name="Assie A."/>
            <person name="Tietjen M."/>
            <person name="Violette M."/>
            <person name="Kleiner M."/>
            <person name="Gruber-Vodicka H."/>
            <person name="Dubilier N."/>
            <person name="Leisch N."/>
        </authorList>
    </citation>
    <scope>NUCLEOTIDE SEQUENCE [LARGE SCALE GENOMIC DNA]</scope>
    <source>
        <strain evidence="1">IAP13</strain>
    </source>
</reference>
<dbReference type="EMBL" id="JASXSV010000013">
    <property type="protein sequence ID" value="MDP0589335.1"/>
    <property type="molecule type" value="Genomic_DNA"/>
</dbReference>
<keyword evidence="2" id="KW-1185">Reference proteome</keyword>
<dbReference type="Proteomes" id="UP001178148">
    <property type="component" value="Unassembled WGS sequence"/>
</dbReference>
<protein>
    <submittedName>
        <fullName evidence="1">Uncharacterized protein</fullName>
    </submittedName>
</protein>
<evidence type="ECO:0000313" key="1">
    <source>
        <dbReference type="EMBL" id="MDP0589335.1"/>
    </source>
</evidence>
<gene>
    <name evidence="1" type="ORF">QS748_09160</name>
</gene>
<name>A0AA90ST73_9GAMM</name>
<sequence length="79" mass="8800">MGLGVAFYGSGSAIAGDKNTSGWIRIRVDEVINTTGNRTLENIVWLLGWAWVSSYFYKFITADGVDIIEFFQKTPSIYA</sequence>